<dbReference type="InterPro" id="IPR001969">
    <property type="entry name" value="Aspartic_peptidase_AS"/>
</dbReference>
<evidence type="ECO:0000256" key="15">
    <source>
        <dbReference type="RuleBase" id="RU000454"/>
    </source>
</evidence>
<evidence type="ECO:0000256" key="6">
    <source>
        <dbReference type="ARBA" id="ARBA00022750"/>
    </source>
</evidence>
<dbReference type="GeneID" id="22586605"/>
<reference evidence="18 19" key="1">
    <citation type="journal article" date="2011" name="PLoS Genet.">
        <title>Comparative genomic analysis of human fungal pathogens causing paracoccidioidomycosis.</title>
        <authorList>
            <person name="Desjardins C.A."/>
            <person name="Champion M.D."/>
            <person name="Holder J.W."/>
            <person name="Muszewska A."/>
            <person name="Goldberg J."/>
            <person name="Bailao A.M."/>
            <person name="Brigido M.M."/>
            <person name="Ferreira M.E."/>
            <person name="Garcia A.M."/>
            <person name="Grynberg M."/>
            <person name="Gujja S."/>
            <person name="Heiman D.I."/>
            <person name="Henn M.R."/>
            <person name="Kodira C.D."/>
            <person name="Leon-Narvaez H."/>
            <person name="Longo L.V."/>
            <person name="Ma L.J."/>
            <person name="Malavazi I."/>
            <person name="Matsuo A.L."/>
            <person name="Morais F.V."/>
            <person name="Pereira M."/>
            <person name="Rodriguez-Brito S."/>
            <person name="Sakthikumar S."/>
            <person name="Salem-Izacc S.M."/>
            <person name="Sykes S.M."/>
            <person name="Teixeira M.M."/>
            <person name="Vallejo M.C."/>
            <person name="Walter M.E."/>
            <person name="Yandava C."/>
            <person name="Young S."/>
            <person name="Zeng Q."/>
            <person name="Zucker J."/>
            <person name="Felipe M.S."/>
            <person name="Goldman G.H."/>
            <person name="Haas B.J."/>
            <person name="McEwen J.G."/>
            <person name="Nino-Vega G."/>
            <person name="Puccia R."/>
            <person name="San-Blas G."/>
            <person name="Soares C.M."/>
            <person name="Birren B.W."/>
            <person name="Cuomo C.A."/>
        </authorList>
    </citation>
    <scope>NUCLEOTIDE SEQUENCE [LARGE SCALE GENOMIC DNA]</scope>
    <source>
        <strain evidence="18 19">Pb18</strain>
    </source>
</reference>
<dbReference type="Gene3D" id="2.40.70.10">
    <property type="entry name" value="Acid Proteases"/>
    <property type="match status" value="2"/>
</dbReference>
<evidence type="ECO:0000256" key="1">
    <source>
        <dbReference type="ARBA" id="ARBA00004609"/>
    </source>
</evidence>
<dbReference type="MEROPS" id="A01.077"/>
<dbReference type="HOGENOM" id="CLU_013253_10_1_1"/>
<keyword evidence="8" id="KW-0843">Virulence</keyword>
<evidence type="ECO:0000256" key="7">
    <source>
        <dbReference type="ARBA" id="ARBA00022801"/>
    </source>
</evidence>
<dbReference type="KEGG" id="pbn:PADG_08282"/>
<sequence length="481" mass="52507">MGFSSWILPVALLSMGVAAFYPCEYTTHGMLPNSQSTKVDLKERFFPYVLSEKNKDDVKPALKLDIVKARRQNNFEAFGGDPTTVPHSLPINTDGYDFSYFSTMHFGSNQQPMWMLIDTGASNTWLVGSNCIADPCKIHNSFGSEDSNTLSITDIPFDVTYGSGDVSGIIVNDSVSFAGFNLTMGFGSALEMSDHFSNYPMDGILGLGRAVEKTMKTPTIMQALRKAGLLEKHIIAVNLQRHMDGTKDGQIVFGDIDKTKFTGEISYTQTLANVDHWEILLEDLVINDMPLKLKNKKGIFDTGTSFILVPFNDAQLIHNEIPDSVKSSDSETNFDIPCSTKAKIELAISGVRYTISPKDYVGDSISNSMCRSRIVGHQPFEADEWLLGAAFLKNVYIVFDFDDNRIGLAKRISDGNSTPTVPPARSGSISAPADLRPVGPSGITGLATQPTKPTGSGGALLPIFDEPFWVSFALSLAMCLL</sequence>
<dbReference type="EMBL" id="KN275971">
    <property type="protein sequence ID" value="EEH43357.2"/>
    <property type="molecule type" value="Genomic_DNA"/>
</dbReference>
<dbReference type="OrthoDB" id="28208at2759"/>
<keyword evidence="16" id="KW-0732">Signal</keyword>
<feature type="disulfide bond" evidence="14">
    <location>
        <begin position="131"/>
        <end position="136"/>
    </location>
</feature>
<keyword evidence="5 15" id="KW-0645">Protease</keyword>
<evidence type="ECO:0000256" key="9">
    <source>
        <dbReference type="ARBA" id="ARBA00023136"/>
    </source>
</evidence>
<dbReference type="InterPro" id="IPR033121">
    <property type="entry name" value="PEPTIDASE_A1"/>
</dbReference>
<evidence type="ECO:0000256" key="12">
    <source>
        <dbReference type="ARBA" id="ARBA00070306"/>
    </source>
</evidence>
<dbReference type="eggNOG" id="KOG1339">
    <property type="taxonomic scope" value="Eukaryota"/>
</dbReference>
<dbReference type="PRINTS" id="PR00792">
    <property type="entry name" value="PEPSIN"/>
</dbReference>
<organism evidence="18 19">
    <name type="scientific">Paracoccidioides brasiliensis (strain Pb18)</name>
    <dbReference type="NCBI Taxonomy" id="502780"/>
    <lineage>
        <taxon>Eukaryota</taxon>
        <taxon>Fungi</taxon>
        <taxon>Dikarya</taxon>
        <taxon>Ascomycota</taxon>
        <taxon>Pezizomycotina</taxon>
        <taxon>Eurotiomycetes</taxon>
        <taxon>Eurotiomycetidae</taxon>
        <taxon>Onygenales</taxon>
        <taxon>Ajellomycetaceae</taxon>
        <taxon>Paracoccidioides</taxon>
    </lineage>
</organism>
<dbReference type="InterPro" id="IPR034164">
    <property type="entry name" value="Pepsin-like_dom"/>
</dbReference>
<evidence type="ECO:0000256" key="3">
    <source>
        <dbReference type="ARBA" id="ARBA00022475"/>
    </source>
</evidence>
<keyword evidence="10" id="KW-0325">Glycoprotein</keyword>
<evidence type="ECO:0000256" key="14">
    <source>
        <dbReference type="PIRSR" id="PIRSR601461-2"/>
    </source>
</evidence>
<evidence type="ECO:0000256" key="5">
    <source>
        <dbReference type="ARBA" id="ARBA00022670"/>
    </source>
</evidence>
<name>C1GLP1_PARBD</name>
<feature type="signal peptide" evidence="16">
    <location>
        <begin position="1"/>
        <end position="19"/>
    </location>
</feature>
<dbReference type="PROSITE" id="PS51767">
    <property type="entry name" value="PEPTIDASE_A1"/>
    <property type="match status" value="1"/>
</dbReference>
<evidence type="ECO:0000313" key="18">
    <source>
        <dbReference type="EMBL" id="EEH43357.2"/>
    </source>
</evidence>
<dbReference type="FunFam" id="2.40.70.10:FF:000060">
    <property type="entry name" value="Aspartic-type endopeptidase ctsD"/>
    <property type="match status" value="1"/>
</dbReference>
<feature type="domain" description="Peptidase A1" evidence="17">
    <location>
        <begin position="100"/>
        <end position="409"/>
    </location>
</feature>
<evidence type="ECO:0000313" key="19">
    <source>
        <dbReference type="Proteomes" id="UP000001628"/>
    </source>
</evidence>
<evidence type="ECO:0000256" key="16">
    <source>
        <dbReference type="SAM" id="SignalP"/>
    </source>
</evidence>
<dbReference type="STRING" id="502780.C1GLP1"/>
<keyword evidence="3" id="KW-1003">Cell membrane</keyword>
<keyword evidence="11" id="KW-0449">Lipoprotein</keyword>
<dbReference type="GO" id="GO:0006508">
    <property type="term" value="P:proteolysis"/>
    <property type="evidence" value="ECO:0007669"/>
    <property type="project" value="UniProtKB-KW"/>
</dbReference>
<feature type="chain" id="PRO_5002909967" description="Probable aspartic-type endopeptidase CTSD" evidence="16">
    <location>
        <begin position="20"/>
        <end position="481"/>
    </location>
</feature>
<dbReference type="AlphaFoldDB" id="C1GLP1"/>
<dbReference type="InterPro" id="IPR021109">
    <property type="entry name" value="Peptidase_aspartic_dom_sf"/>
</dbReference>
<evidence type="ECO:0000256" key="4">
    <source>
        <dbReference type="ARBA" id="ARBA00022622"/>
    </source>
</evidence>
<evidence type="ECO:0000256" key="11">
    <source>
        <dbReference type="ARBA" id="ARBA00023288"/>
    </source>
</evidence>
<feature type="active site" evidence="13">
    <location>
        <position position="301"/>
    </location>
</feature>
<evidence type="ECO:0000256" key="10">
    <source>
        <dbReference type="ARBA" id="ARBA00023180"/>
    </source>
</evidence>
<keyword evidence="14" id="KW-1015">Disulfide bond</keyword>
<dbReference type="PROSITE" id="PS00141">
    <property type="entry name" value="ASP_PROTEASE"/>
    <property type="match status" value="2"/>
</dbReference>
<dbReference type="InParanoid" id="C1GLP1"/>
<dbReference type="Pfam" id="PF00026">
    <property type="entry name" value="Asp"/>
    <property type="match status" value="1"/>
</dbReference>
<dbReference type="GO" id="GO:0098552">
    <property type="term" value="C:side of membrane"/>
    <property type="evidence" value="ECO:0007669"/>
    <property type="project" value="UniProtKB-KW"/>
</dbReference>
<evidence type="ECO:0000256" key="2">
    <source>
        <dbReference type="ARBA" id="ARBA00007447"/>
    </source>
</evidence>
<dbReference type="GO" id="GO:0005886">
    <property type="term" value="C:plasma membrane"/>
    <property type="evidence" value="ECO:0007669"/>
    <property type="project" value="UniProtKB-SubCell"/>
</dbReference>
<feature type="active site" evidence="13">
    <location>
        <position position="118"/>
    </location>
</feature>
<keyword evidence="4" id="KW-0336">GPI-anchor</keyword>
<dbReference type="SUPFAM" id="SSF50630">
    <property type="entry name" value="Acid proteases"/>
    <property type="match status" value="1"/>
</dbReference>
<dbReference type="OMA" id="AASNTWV"/>
<keyword evidence="19" id="KW-1185">Reference proteome</keyword>
<evidence type="ECO:0000256" key="13">
    <source>
        <dbReference type="PIRSR" id="PIRSR601461-1"/>
    </source>
</evidence>
<evidence type="ECO:0000256" key="8">
    <source>
        <dbReference type="ARBA" id="ARBA00023026"/>
    </source>
</evidence>
<keyword evidence="9" id="KW-0472">Membrane</keyword>
<evidence type="ECO:0000259" key="17">
    <source>
        <dbReference type="PROSITE" id="PS51767"/>
    </source>
</evidence>
<dbReference type="InterPro" id="IPR001461">
    <property type="entry name" value="Aspartic_peptidase_A1"/>
</dbReference>
<comment type="similarity">
    <text evidence="2 15">Belongs to the peptidase A1 family.</text>
</comment>
<protein>
    <recommendedName>
        <fullName evidence="12">Probable aspartic-type endopeptidase CTSD</fullName>
    </recommendedName>
</protein>
<dbReference type="Proteomes" id="UP000001628">
    <property type="component" value="Unassembled WGS sequence"/>
</dbReference>
<accession>C1GLP1</accession>
<dbReference type="GO" id="GO:0004190">
    <property type="term" value="F:aspartic-type endopeptidase activity"/>
    <property type="evidence" value="ECO:0007669"/>
    <property type="project" value="UniProtKB-KW"/>
</dbReference>
<keyword evidence="6 15" id="KW-0064">Aspartyl protease</keyword>
<keyword evidence="7 15" id="KW-0378">Hydrolase</keyword>
<dbReference type="RefSeq" id="XP_010763515.1">
    <property type="nucleotide sequence ID" value="XM_010765213.1"/>
</dbReference>
<gene>
    <name evidence="18" type="ORF">PADG_08282</name>
</gene>
<dbReference type="VEuPathDB" id="FungiDB:PADG_08282"/>
<dbReference type="PANTHER" id="PTHR47966">
    <property type="entry name" value="BETA-SITE APP-CLEAVING ENZYME, ISOFORM A-RELATED"/>
    <property type="match status" value="1"/>
</dbReference>
<proteinExistence type="inferred from homology"/>
<dbReference type="PANTHER" id="PTHR47966:SF75">
    <property type="entry name" value="ENDOPEPTIDASE (CTSD), PUTATIVE (AFU_ORTHOLOGUE AFUA_4G07040)-RELATED"/>
    <property type="match status" value="1"/>
</dbReference>
<dbReference type="CDD" id="cd05471">
    <property type="entry name" value="pepsin_like"/>
    <property type="match status" value="1"/>
</dbReference>
<comment type="subcellular location">
    <subcellularLocation>
        <location evidence="1">Cell membrane</location>
        <topology evidence="1">Lipid-anchor</topology>
        <topology evidence="1">GPI-anchor</topology>
    </subcellularLocation>
</comment>